<dbReference type="PANTHER" id="PTHR12768">
    <property type="entry name" value="BECLIN 1"/>
    <property type="match status" value="1"/>
</dbReference>
<dbReference type="Gene3D" id="6.10.250.3110">
    <property type="match status" value="1"/>
</dbReference>
<dbReference type="InterPro" id="IPR040455">
    <property type="entry name" value="Atg6_BARA"/>
</dbReference>
<dbReference type="InterPro" id="IPR007243">
    <property type="entry name" value="Atg6/Beclin"/>
</dbReference>
<evidence type="ECO:0000259" key="3">
    <source>
        <dbReference type="Pfam" id="PF04111"/>
    </source>
</evidence>
<dbReference type="InterPro" id="IPR038274">
    <property type="entry name" value="Atg6/Beclin_C_sf"/>
</dbReference>
<dbReference type="Pfam" id="PF04111">
    <property type="entry name" value="APG6"/>
    <property type="match status" value="1"/>
</dbReference>
<organism evidence="5 6">
    <name type="scientific">Prorocentrum cordatum</name>
    <dbReference type="NCBI Taxonomy" id="2364126"/>
    <lineage>
        <taxon>Eukaryota</taxon>
        <taxon>Sar</taxon>
        <taxon>Alveolata</taxon>
        <taxon>Dinophyceae</taxon>
        <taxon>Prorocentrales</taxon>
        <taxon>Prorocentraceae</taxon>
        <taxon>Prorocentrum</taxon>
    </lineage>
</organism>
<evidence type="ECO:0000259" key="4">
    <source>
        <dbReference type="Pfam" id="PF17675"/>
    </source>
</evidence>
<sequence>MGSEPLPLAERTFLAACTRCSAQLRIVDDLPASAEQVVRDSFRGSLGDSFVVVPRSDPDEFVERPAQARTDGAPLSVASLEKVTRIERIMSLASGQTDQDHPVCADCLRLTVAEVQRQVDQAADEHRAYQEAHGRLREELEAFSAEEAAQLEADIAELEAEEERLTAELAGHCREEAQLREELERQRRQEEQLQRGEEEFWLSAAEYELDAEEGEEERAVTQSAIQYATSELHRLKRTNVLNDMFFIKDEGQFGTISRFRLGRLPDHPVQWEEINAAWGQACLLLDALVKMSGTCLQQYRLKPNGSYSSIQAGGDVLGLYSGDGGLTSFFLDRRFDQAMAAFLKCLHQVAKTLAPHKIDQLPYKIDGDKVGGFSVRQQFNQDEKWTKALKFMLTDLKWLIPCAQARDLADRGVAVGQSS</sequence>
<dbReference type="InterPro" id="IPR041691">
    <property type="entry name" value="Atg6/beclin_CC"/>
</dbReference>
<name>A0ABN9QVB2_9DINO</name>
<keyword evidence="6" id="KW-1185">Reference proteome</keyword>
<feature type="domain" description="Atg6/beclin coiled-coil" evidence="4">
    <location>
        <begin position="102"/>
        <end position="232"/>
    </location>
</feature>
<protein>
    <recommendedName>
        <fullName evidence="7">Autophagy-related protein 6</fullName>
    </recommendedName>
</protein>
<gene>
    <name evidence="5" type="ORF">PCOR1329_LOCUS14502</name>
</gene>
<evidence type="ECO:0000313" key="5">
    <source>
        <dbReference type="EMBL" id="CAK0809185.1"/>
    </source>
</evidence>
<accession>A0ABN9QVB2</accession>
<feature type="coiled-coil region" evidence="2">
    <location>
        <begin position="105"/>
        <end position="199"/>
    </location>
</feature>
<dbReference type="PANTHER" id="PTHR12768:SF4">
    <property type="entry name" value="BECLIN-1"/>
    <property type="match status" value="1"/>
</dbReference>
<evidence type="ECO:0000256" key="2">
    <source>
        <dbReference type="SAM" id="Coils"/>
    </source>
</evidence>
<dbReference type="Proteomes" id="UP001189429">
    <property type="component" value="Unassembled WGS sequence"/>
</dbReference>
<evidence type="ECO:0008006" key="7">
    <source>
        <dbReference type="Google" id="ProtNLM"/>
    </source>
</evidence>
<keyword evidence="2" id="KW-0175">Coiled coil</keyword>
<dbReference type="Gene3D" id="1.10.418.40">
    <property type="entry name" value="Autophagy protein 6/Beclin 1"/>
    <property type="match status" value="1"/>
</dbReference>
<comment type="caution">
    <text evidence="5">The sequence shown here is derived from an EMBL/GenBank/DDBJ whole genome shotgun (WGS) entry which is preliminary data.</text>
</comment>
<proteinExistence type="inferred from homology"/>
<reference evidence="5" key="1">
    <citation type="submission" date="2023-10" db="EMBL/GenBank/DDBJ databases">
        <authorList>
            <person name="Chen Y."/>
            <person name="Shah S."/>
            <person name="Dougan E. K."/>
            <person name="Thang M."/>
            <person name="Chan C."/>
        </authorList>
    </citation>
    <scope>NUCLEOTIDE SEQUENCE [LARGE SCALE GENOMIC DNA]</scope>
</reference>
<evidence type="ECO:0000313" key="6">
    <source>
        <dbReference type="Proteomes" id="UP001189429"/>
    </source>
</evidence>
<feature type="domain" description="Atg6 BARA" evidence="3">
    <location>
        <begin position="235"/>
        <end position="403"/>
    </location>
</feature>
<comment type="similarity">
    <text evidence="1">Belongs to the beclin family.</text>
</comment>
<evidence type="ECO:0000256" key="1">
    <source>
        <dbReference type="ARBA" id="ARBA00005965"/>
    </source>
</evidence>
<dbReference type="EMBL" id="CAUYUJ010004335">
    <property type="protein sequence ID" value="CAK0809185.1"/>
    <property type="molecule type" value="Genomic_DNA"/>
</dbReference>
<dbReference type="Pfam" id="PF17675">
    <property type="entry name" value="APG6_N"/>
    <property type="match status" value="1"/>
</dbReference>